<feature type="coiled-coil region" evidence="1">
    <location>
        <begin position="584"/>
        <end position="618"/>
    </location>
</feature>
<feature type="coiled-coil region" evidence="1">
    <location>
        <begin position="819"/>
        <end position="860"/>
    </location>
</feature>
<dbReference type="PANTHER" id="PTHR41259:SF1">
    <property type="entry name" value="DOUBLE-STRAND BREAK REPAIR RAD50 ATPASE, PUTATIVE-RELATED"/>
    <property type="match status" value="1"/>
</dbReference>
<keyword evidence="1" id="KW-0175">Coiled coil</keyword>
<feature type="region of interest" description="Disordered" evidence="2">
    <location>
        <begin position="693"/>
        <end position="715"/>
    </location>
</feature>
<dbReference type="InterPro" id="IPR027417">
    <property type="entry name" value="P-loop_NTPase"/>
</dbReference>
<dbReference type="EMBL" id="CP060436">
    <property type="protein sequence ID" value="QPM89816.1"/>
    <property type="molecule type" value="Genomic_DNA"/>
</dbReference>
<protein>
    <recommendedName>
        <fullName evidence="3">YhaN AAA domain-containing protein</fullName>
    </recommendedName>
</protein>
<feature type="compositionally biased region" description="Basic and acidic residues" evidence="2">
    <location>
        <begin position="695"/>
        <end position="715"/>
    </location>
</feature>
<evidence type="ECO:0000313" key="5">
    <source>
        <dbReference type="Proteomes" id="UP000283786"/>
    </source>
</evidence>
<sequence>MRIRRLNLDRFGHFTDRQFDFGPGEEAGDFHIIYGPNEAGKTTTMEAVLRLFYGFPLREGYAFKHPRNNLQVSATLDIDGTLRDFTRLPTRNGSLVDQTGTALPEAALSAHLAGLSEGDYRRLLCLDDETIERGGEEIANAEGDIGRLLFSAAAGVADLSTVLDGVRDRADALWKKRGRTTRLAELKRDLGEVEKEIKTRDVTASAWKVLKRDLGRAQEAEASARRTRDDLTTTRAKAEAQRRALPLLSEIHALEQAVAPWSTYPDHLDFNPDRLIELRGDRSLATQNIARLNEQIATLEKDRAGLAMDPRRLDLSTALEALGDLAARDRTAQLDLARRQTQQQAAEDAMQQALRDIGGASLTVDPQDLVLTTADISRLEDARATLRDAITHEEAEAREVADLRDRVSAATDVLQDSAPAPAGALRIADLLQRFDADNLAPAHAAALQAIEAARIKSRRSLSALAFAGEAFEHLPACPTTGKQASIWAERHKELLHDLRTTMDKRDEHNADAAARGAKALALTRDAKVVSDAEAEDLLTLRDARWSQHLDALDSSTAAAFHEAMQDHDSATHARLAQSREVAQLREIKQAEAESHARAAQAENRIAALRDECTAIETSVSAAAARAGLAGSLTPADWLDWVLRHDLAREDAQSLKETEAANRPPLEHADALLAELASELPFSPADLGQALNTARHMAEEERKHADARTKAEDGLRQAERDLARREDRHAEALKVRQRATAAWLTLIHDLVGETIAPDDLAASLDPLRALREHETTRAEAARRVTTMLADQRQFSKEVGALARTHDLATDRPAADVYAALKALAEQARQASATADKLDMAMEAAKEEKAQHEGRQDAIDHEVAAIAAVFPDPIPPHDIDALRQVTTRAQQVIANRATLDRYTRQVLSDLGTADLEATRCALAETSITALDATLESSVSDLRHADETLTLAIQQRVTADHALAEVKGDDTIAALVEQKATLELQLEDAAVEHLELSLGHHLASDAIRRYRDSHRSGMMTATEQCFASLTQGKYPSLSTHVEKDAEILLAVDGNGVSKRAAEMSKGTRFQLYLALRAAAHEQLVTQGTTLPFFCDDIFETFDEARTSAACRVMEDIGGRGQAIYLTHHRHVVDIARSVCDRPPIIHELWTTGRTG</sequence>
<dbReference type="RefSeq" id="WP_119840198.1">
    <property type="nucleotide sequence ID" value="NZ_CP060436.1"/>
</dbReference>
<dbReference type="Pfam" id="PF13514">
    <property type="entry name" value="AAA_27"/>
    <property type="match status" value="1"/>
</dbReference>
<dbReference type="PANTHER" id="PTHR41259">
    <property type="entry name" value="DOUBLE-STRAND BREAK REPAIR RAD50 ATPASE, PUTATIVE-RELATED"/>
    <property type="match status" value="1"/>
</dbReference>
<dbReference type="AlphaFoldDB" id="A0A418SEL7"/>
<organism evidence="4 5">
    <name type="scientific">Pseudooceanicola algae</name>
    <dbReference type="NCBI Taxonomy" id="1537215"/>
    <lineage>
        <taxon>Bacteria</taxon>
        <taxon>Pseudomonadati</taxon>
        <taxon>Pseudomonadota</taxon>
        <taxon>Alphaproteobacteria</taxon>
        <taxon>Rhodobacterales</taxon>
        <taxon>Paracoccaceae</taxon>
        <taxon>Pseudooceanicola</taxon>
    </lineage>
</organism>
<evidence type="ECO:0000259" key="3">
    <source>
        <dbReference type="Pfam" id="PF13514"/>
    </source>
</evidence>
<keyword evidence="5" id="KW-1185">Reference proteome</keyword>
<evidence type="ECO:0000313" key="4">
    <source>
        <dbReference type="EMBL" id="QPM89816.1"/>
    </source>
</evidence>
<dbReference type="InterPro" id="IPR038734">
    <property type="entry name" value="YhaN_AAA"/>
</dbReference>
<feature type="domain" description="YhaN AAA" evidence="3">
    <location>
        <begin position="1"/>
        <end position="207"/>
    </location>
</feature>
<dbReference type="SUPFAM" id="SSF52540">
    <property type="entry name" value="P-loop containing nucleoside triphosphate hydrolases"/>
    <property type="match status" value="1"/>
</dbReference>
<proteinExistence type="predicted"/>
<reference evidence="4 5" key="1">
    <citation type="submission" date="2020-08" db="EMBL/GenBank/DDBJ databases">
        <title>Genome sequence of Rhodobacteraceae bacterium Lw-13e.</title>
        <authorList>
            <person name="Poehlein A."/>
            <person name="Wolter L."/>
            <person name="Daniel R."/>
            <person name="Brinkhoff T."/>
        </authorList>
    </citation>
    <scope>NUCLEOTIDE SEQUENCE [LARGE SCALE GENOMIC DNA]</scope>
    <source>
        <strain evidence="4 5">Lw-13e</strain>
    </source>
</reference>
<accession>A0A418SEL7</accession>
<dbReference type="KEGG" id="palw:PSAL_010430"/>
<gene>
    <name evidence="4" type="ORF">PSAL_010430</name>
</gene>
<evidence type="ECO:0000256" key="1">
    <source>
        <dbReference type="SAM" id="Coils"/>
    </source>
</evidence>
<dbReference type="OrthoDB" id="9764467at2"/>
<feature type="coiled-coil region" evidence="1">
    <location>
        <begin position="275"/>
        <end position="309"/>
    </location>
</feature>
<dbReference type="Proteomes" id="UP000283786">
    <property type="component" value="Chromosome"/>
</dbReference>
<dbReference type="Gene3D" id="3.40.50.300">
    <property type="entry name" value="P-loop containing nucleotide triphosphate hydrolases"/>
    <property type="match status" value="2"/>
</dbReference>
<evidence type="ECO:0000256" key="2">
    <source>
        <dbReference type="SAM" id="MobiDB-lite"/>
    </source>
</evidence>
<name>A0A418SEL7_9RHOB</name>